<dbReference type="SUPFAM" id="SSF51735">
    <property type="entry name" value="NAD(P)-binding Rossmann-fold domains"/>
    <property type="match status" value="1"/>
</dbReference>
<dbReference type="PANTHER" id="PTHR21363">
    <property type="entry name" value="PREPHENATE DEHYDROGENASE"/>
    <property type="match status" value="1"/>
</dbReference>
<evidence type="ECO:0000313" key="3">
    <source>
        <dbReference type="EMBL" id="RSN70633.1"/>
    </source>
</evidence>
<dbReference type="InterPro" id="IPR036291">
    <property type="entry name" value="NAD(P)-bd_dom_sf"/>
</dbReference>
<evidence type="ECO:0000259" key="2">
    <source>
        <dbReference type="PROSITE" id="PS51176"/>
    </source>
</evidence>
<dbReference type="GO" id="GO:0004665">
    <property type="term" value="F:prephenate dehydrogenase (NADP+) activity"/>
    <property type="evidence" value="ECO:0007669"/>
    <property type="project" value="InterPro"/>
</dbReference>
<protein>
    <submittedName>
        <fullName evidence="3">Prephenate dehydrogenase</fullName>
    </submittedName>
</protein>
<dbReference type="Proteomes" id="UP000278149">
    <property type="component" value="Unassembled WGS sequence"/>
</dbReference>
<dbReference type="InterPro" id="IPR050812">
    <property type="entry name" value="Preph/Arog_dehydrog"/>
</dbReference>
<dbReference type="PANTHER" id="PTHR21363:SF0">
    <property type="entry name" value="PREPHENATE DEHYDROGENASE [NADP(+)]"/>
    <property type="match status" value="1"/>
</dbReference>
<dbReference type="RefSeq" id="WP_125740599.1">
    <property type="nucleotide sequence ID" value="NZ_RCOR01000006.1"/>
</dbReference>
<proteinExistence type="predicted"/>
<dbReference type="FunFam" id="3.40.50.720:FF:000232">
    <property type="entry name" value="Prephenate dehydrogenase family protein"/>
    <property type="match status" value="1"/>
</dbReference>
<accession>A0A429GA11</accession>
<feature type="domain" description="Prephenate/arogenate dehydrogenase" evidence="2">
    <location>
        <begin position="1"/>
        <end position="264"/>
    </location>
</feature>
<dbReference type="GO" id="GO:0008977">
    <property type="term" value="F:prephenate dehydrogenase (NAD+) activity"/>
    <property type="evidence" value="ECO:0007669"/>
    <property type="project" value="InterPro"/>
</dbReference>
<dbReference type="InterPro" id="IPR003099">
    <property type="entry name" value="Prephen_DH"/>
</dbReference>
<keyword evidence="1" id="KW-0560">Oxidoreductase</keyword>
<name>A0A429GA11_9CREN</name>
<evidence type="ECO:0000256" key="1">
    <source>
        <dbReference type="ARBA" id="ARBA00023002"/>
    </source>
</evidence>
<gene>
    <name evidence="3" type="ORF">D9Q81_01100</name>
</gene>
<evidence type="ECO:0000313" key="4">
    <source>
        <dbReference type="Proteomes" id="UP000278149"/>
    </source>
</evidence>
<organism evidence="3 4">
    <name type="scientific">Candidatus Korarchaeum cryptofilum</name>
    <dbReference type="NCBI Taxonomy" id="498846"/>
    <lineage>
        <taxon>Archaea</taxon>
        <taxon>Thermoproteota</taxon>
        <taxon>Candidatus Korarchaeia</taxon>
        <taxon>Candidatus Korarchaeales</taxon>
        <taxon>Candidatus Korarchaeaceae</taxon>
        <taxon>Candidatus Korarchaeum</taxon>
    </lineage>
</organism>
<dbReference type="GO" id="GO:0006571">
    <property type="term" value="P:tyrosine biosynthetic process"/>
    <property type="evidence" value="ECO:0007669"/>
    <property type="project" value="InterPro"/>
</dbReference>
<sequence>MEILIIGVGEMGKLFSSYLSEEHQVAIYDLDRRKVEEIADERIKPLSDLSDLKDFESALLCVPISKVPGLVEELSGKMRKGSVIMEISSVKSPVIESMRKLPSIGIKGISFHPLFGPGIGDIRNGRAAVIEVTNIEDEISYLSSLFPFELIPMSLEDHDRAMAWLGLIHLITNSFLSSSDDDSDLLRSASTKTISWFLRVSAATLNQSEVLSQELITQNPYFEEALGKFLRELNSRDFKEIRGKIKKWLEIIDIKGSYELLYRF</sequence>
<dbReference type="EMBL" id="RCOR01000006">
    <property type="protein sequence ID" value="RSN70633.1"/>
    <property type="molecule type" value="Genomic_DNA"/>
</dbReference>
<dbReference type="Pfam" id="PF02153">
    <property type="entry name" value="PDH_N"/>
    <property type="match status" value="1"/>
</dbReference>
<dbReference type="Gene3D" id="3.40.50.720">
    <property type="entry name" value="NAD(P)-binding Rossmann-like Domain"/>
    <property type="match status" value="1"/>
</dbReference>
<dbReference type="AlphaFoldDB" id="A0A429GA11"/>
<dbReference type="PROSITE" id="PS51176">
    <property type="entry name" value="PDH_ADH"/>
    <property type="match status" value="1"/>
</dbReference>
<dbReference type="InterPro" id="IPR046826">
    <property type="entry name" value="PDH_N"/>
</dbReference>
<dbReference type="GO" id="GO:0070403">
    <property type="term" value="F:NAD+ binding"/>
    <property type="evidence" value="ECO:0007669"/>
    <property type="project" value="InterPro"/>
</dbReference>
<reference evidence="3 4" key="1">
    <citation type="submission" date="2018-10" db="EMBL/GenBank/DDBJ databases">
        <title>Co-occurring genomic capacity for anaerobic methane metabolism and dissimilatory sulfite reduction discovered in the Korarchaeota.</title>
        <authorList>
            <person name="Mckay L.J."/>
            <person name="Dlakic M."/>
            <person name="Fields M.W."/>
            <person name="Delmont T.O."/>
            <person name="Eren A.M."/>
            <person name="Jay Z.J."/>
            <person name="Klingelsmith K.B."/>
            <person name="Rusch D.B."/>
            <person name="Inskeep W.P."/>
        </authorList>
    </citation>
    <scope>NUCLEOTIDE SEQUENCE [LARGE SCALE GENOMIC DNA]</scope>
    <source>
        <strain evidence="3 4">WS</strain>
    </source>
</reference>
<comment type="caution">
    <text evidence="3">The sequence shown here is derived from an EMBL/GenBank/DDBJ whole genome shotgun (WGS) entry which is preliminary data.</text>
</comment>